<evidence type="ECO:0000313" key="2">
    <source>
        <dbReference type="Proteomes" id="UP000225706"/>
    </source>
</evidence>
<proteinExistence type="predicted"/>
<organism evidence="1 2">
    <name type="scientific">Stylophora pistillata</name>
    <name type="common">Smooth cauliflower coral</name>
    <dbReference type="NCBI Taxonomy" id="50429"/>
    <lineage>
        <taxon>Eukaryota</taxon>
        <taxon>Metazoa</taxon>
        <taxon>Cnidaria</taxon>
        <taxon>Anthozoa</taxon>
        <taxon>Hexacorallia</taxon>
        <taxon>Scleractinia</taxon>
        <taxon>Astrocoeniina</taxon>
        <taxon>Pocilloporidae</taxon>
        <taxon>Stylophora</taxon>
    </lineage>
</organism>
<dbReference type="Gene3D" id="3.80.10.10">
    <property type="entry name" value="Ribonuclease Inhibitor"/>
    <property type="match status" value="1"/>
</dbReference>
<dbReference type="InterPro" id="IPR032675">
    <property type="entry name" value="LRR_dom_sf"/>
</dbReference>
<dbReference type="OrthoDB" id="5984292at2759"/>
<keyword evidence="2" id="KW-1185">Reference proteome</keyword>
<dbReference type="AlphaFoldDB" id="A0A2B4SD21"/>
<dbReference type="Proteomes" id="UP000225706">
    <property type="component" value="Unassembled WGS sequence"/>
</dbReference>
<sequence length="306" mass="35085">MDSSSDSHSLFYFTKLRLWCDDHAKMFTENFTPSHSTSLCQEPSSLKFLRYLNIGPEVDEEIFRCFRTIIRDCKYLESIVMCQLNESVLECLEQIPNPLTCRLVLGSVIRFDPLTSSEVLKLASLLPRFNNLIKFCLNFYDCCAEAENKLVCSITHKTLQELTLLNLRMTPEIAAALGRSLPEMSSLEKLWLIERKESIVQVEDIRTVFGGFNKTFPALEELMFSSFSLRGCLAPLTERFHFFPSLCSSVGFSDSNLDERDWRGLVDSLKSIPNLRNLLLDGNPLGDEDKVKFIVKQVLPQVDLYY</sequence>
<gene>
    <name evidence="1" type="ORF">AWC38_SpisGene8871</name>
</gene>
<name>A0A2B4SD21_STYPI</name>
<reference evidence="2" key="1">
    <citation type="journal article" date="2017" name="bioRxiv">
        <title>Comparative analysis of the genomes of Stylophora pistillata and Acropora digitifera provides evidence for extensive differences between species of corals.</title>
        <authorList>
            <person name="Voolstra C.R."/>
            <person name="Li Y."/>
            <person name="Liew Y.J."/>
            <person name="Baumgarten S."/>
            <person name="Zoccola D."/>
            <person name="Flot J.-F."/>
            <person name="Tambutte S."/>
            <person name="Allemand D."/>
            <person name="Aranda M."/>
        </authorList>
    </citation>
    <scope>NUCLEOTIDE SEQUENCE [LARGE SCALE GENOMIC DNA]</scope>
</reference>
<accession>A0A2B4SD21</accession>
<dbReference type="EMBL" id="LSMT01000125">
    <property type="protein sequence ID" value="PFX26478.1"/>
    <property type="molecule type" value="Genomic_DNA"/>
</dbReference>
<protein>
    <submittedName>
        <fullName evidence="1">Uncharacterized protein</fullName>
    </submittedName>
</protein>
<comment type="caution">
    <text evidence="1">The sequence shown here is derived from an EMBL/GenBank/DDBJ whole genome shotgun (WGS) entry which is preliminary data.</text>
</comment>
<evidence type="ECO:0000313" key="1">
    <source>
        <dbReference type="EMBL" id="PFX26478.1"/>
    </source>
</evidence>
<dbReference type="SUPFAM" id="SSF52047">
    <property type="entry name" value="RNI-like"/>
    <property type="match status" value="1"/>
</dbReference>